<gene>
    <name evidence="3" type="ORF">BGM66_000130</name>
</gene>
<reference evidence="3 4" key="1">
    <citation type="submission" date="2020-02" db="EMBL/GenBank/DDBJ databases">
        <authorList>
            <consortium name="PulseNet: The National Subtyping Network for Foodborne Disease Surveillance"/>
            <person name="Tarr C.L."/>
            <person name="Trees E."/>
            <person name="Katz L.S."/>
            <person name="Carleton-Romer H.A."/>
            <person name="Stroika S."/>
            <person name="Kucerova Z."/>
            <person name="Roache K.F."/>
            <person name="Sabol A.L."/>
            <person name="Besser J."/>
            <person name="Gerner-Smidt P."/>
        </authorList>
    </citation>
    <scope>NUCLEOTIDE SEQUENCE [LARGE SCALE GENOMIC DNA]</scope>
    <source>
        <strain evidence="3 4">PNUSAE004166</strain>
    </source>
</reference>
<dbReference type="RefSeq" id="WP_000019626.1">
    <property type="nucleotide sequence ID" value="NZ_AP027417.1"/>
</dbReference>
<keyword evidence="1" id="KW-0051">Antiviral defense</keyword>
<evidence type="ECO:0000313" key="4">
    <source>
        <dbReference type="Proteomes" id="UP000521991"/>
    </source>
</evidence>
<dbReference type="Proteomes" id="UP000521991">
    <property type="component" value="Unassembled WGS sequence"/>
</dbReference>
<dbReference type="InterPro" id="IPR040511">
    <property type="entry name" value="AGS_C"/>
</dbReference>
<protein>
    <submittedName>
        <fullName evidence="3">Nucleotidyltransferase</fullName>
    </submittedName>
</protein>
<feature type="domain" description="Adenylyl/Guanylyl and SMODS C-terminal sensor" evidence="2">
    <location>
        <begin position="313"/>
        <end position="442"/>
    </location>
</feature>
<dbReference type="EMBL" id="AASURL010000001">
    <property type="protein sequence ID" value="EFH0363768.1"/>
    <property type="molecule type" value="Genomic_DNA"/>
</dbReference>
<dbReference type="SUPFAM" id="SSF81301">
    <property type="entry name" value="Nucleotidyltransferase"/>
    <property type="match status" value="1"/>
</dbReference>
<name>A0A086UD62_ECOLX</name>
<proteinExistence type="predicted"/>
<evidence type="ECO:0000256" key="1">
    <source>
        <dbReference type="ARBA" id="ARBA00023118"/>
    </source>
</evidence>
<accession>A0A086UD62</accession>
<dbReference type="GO" id="GO:0051607">
    <property type="term" value="P:defense response to virus"/>
    <property type="evidence" value="ECO:0007669"/>
    <property type="project" value="UniProtKB-KW"/>
</dbReference>
<evidence type="ECO:0000259" key="2">
    <source>
        <dbReference type="Pfam" id="PF18134"/>
    </source>
</evidence>
<dbReference type="AlphaFoldDB" id="A0A086UD62"/>
<evidence type="ECO:0000313" key="3">
    <source>
        <dbReference type="EMBL" id="EFH0363768.1"/>
    </source>
</evidence>
<dbReference type="Pfam" id="PF18134">
    <property type="entry name" value="AGS_C"/>
    <property type="match status" value="1"/>
</dbReference>
<dbReference type="Gene3D" id="3.30.460.10">
    <property type="entry name" value="Beta Polymerase, domain 2"/>
    <property type="match status" value="1"/>
</dbReference>
<dbReference type="CDD" id="cd05400">
    <property type="entry name" value="NT_2-5OAS_ClassI-CCAase"/>
    <property type="match status" value="1"/>
</dbReference>
<dbReference type="GO" id="GO:0016779">
    <property type="term" value="F:nucleotidyltransferase activity"/>
    <property type="evidence" value="ECO:0007669"/>
    <property type="project" value="InterPro"/>
</dbReference>
<dbReference type="Pfam" id="PF18144">
    <property type="entry name" value="SMODS"/>
    <property type="match status" value="1"/>
</dbReference>
<dbReference type="InterPro" id="IPR043519">
    <property type="entry name" value="NT_sf"/>
</dbReference>
<comment type="caution">
    <text evidence="3">The sequence shown here is derived from an EMBL/GenBank/DDBJ whole genome shotgun (WGS) entry which is preliminary data.</text>
</comment>
<dbReference type="InterPro" id="IPR006116">
    <property type="entry name" value="NT_2-5OAS_ClassI-CCAase"/>
</dbReference>
<sequence>MSHRELFSEFLENLNLDLKQAKKISYHYRKITKSLNLAFRGTSSRVANRLKVGSVGRHTAIKGISDLDMLYIMPPNQYEYYNRKDNGQSALLTDVRNILAEEYPDQTVKKDRLVVQIIFKNFYVEVQPVFRQDDDSFKFPESYNGGAWRITKPLHEKAAMTAFSRDKSNNLRKLCKMIRAWKNLHGVNMGGLLIDTLAYRFLSSTSDYDNTGNGSLGALARDFFEYLSNEERKERYLALGSNQHVRVKSPWFGRAAKHAYELCCDALDAEGAASENDRWRKVFGRAFPRRKVGIMEARLGLESHAADAVPWTDTEEFIEDKYPVDIRYSLNLDCTVTQDGFPPRSLREMLTRRFRLSARKSLLFRADLTEMEAEEPYTVMWKVLNVGDEARRRNMIRGQIVSDGGYCTKKETTDFRGDHMVECYVIKNEVVVARAQIEVPIS</sequence>
<organism evidence="3 4">
    <name type="scientific">Escherichia coli</name>
    <dbReference type="NCBI Taxonomy" id="562"/>
    <lineage>
        <taxon>Bacteria</taxon>
        <taxon>Pseudomonadati</taxon>
        <taxon>Pseudomonadota</taxon>
        <taxon>Gammaproteobacteria</taxon>
        <taxon>Enterobacterales</taxon>
        <taxon>Enterobacteriaceae</taxon>
        <taxon>Escherichia</taxon>
    </lineage>
</organism>